<proteinExistence type="predicted"/>
<dbReference type="EMBL" id="JAVUPU010000003">
    <property type="protein sequence ID" value="MDT9598951.1"/>
    <property type="molecule type" value="Genomic_DNA"/>
</dbReference>
<dbReference type="SUPFAM" id="SSF54909">
    <property type="entry name" value="Dimeric alpha+beta barrel"/>
    <property type="match status" value="1"/>
</dbReference>
<dbReference type="GO" id="GO:0004497">
    <property type="term" value="F:monooxygenase activity"/>
    <property type="evidence" value="ECO:0007669"/>
    <property type="project" value="UniProtKB-KW"/>
</dbReference>
<feature type="domain" description="ABM" evidence="1">
    <location>
        <begin position="7"/>
        <end position="71"/>
    </location>
</feature>
<dbReference type="InterPro" id="IPR007138">
    <property type="entry name" value="ABM_dom"/>
</dbReference>
<evidence type="ECO:0000313" key="3">
    <source>
        <dbReference type="Proteomes" id="UP001259572"/>
    </source>
</evidence>
<name>A0ABU3Q6C0_9SPHN</name>
<evidence type="ECO:0000313" key="2">
    <source>
        <dbReference type="EMBL" id="MDT9598951.1"/>
    </source>
</evidence>
<dbReference type="Pfam" id="PF03992">
    <property type="entry name" value="ABM"/>
    <property type="match status" value="1"/>
</dbReference>
<accession>A0ABU3Q6C0</accession>
<organism evidence="2 3">
    <name type="scientific">Sphingosinicella rhizophila</name>
    <dbReference type="NCBI Taxonomy" id="3050082"/>
    <lineage>
        <taxon>Bacteria</taxon>
        <taxon>Pseudomonadati</taxon>
        <taxon>Pseudomonadota</taxon>
        <taxon>Alphaproteobacteria</taxon>
        <taxon>Sphingomonadales</taxon>
        <taxon>Sphingosinicellaceae</taxon>
        <taxon>Sphingosinicella</taxon>
    </lineage>
</organism>
<evidence type="ECO:0000259" key="1">
    <source>
        <dbReference type="Pfam" id="PF03992"/>
    </source>
</evidence>
<protein>
    <submittedName>
        <fullName evidence="2">Antibiotic biosynthesis monooxygenase</fullName>
    </submittedName>
</protein>
<reference evidence="2 3" key="1">
    <citation type="submission" date="2023-05" db="EMBL/GenBank/DDBJ databases">
        <authorList>
            <person name="Guo Y."/>
        </authorList>
    </citation>
    <scope>NUCLEOTIDE SEQUENCE [LARGE SCALE GENOMIC DNA]</scope>
    <source>
        <strain evidence="2 3">GR2756</strain>
    </source>
</reference>
<gene>
    <name evidence="2" type="ORF">RQX22_08315</name>
</gene>
<dbReference type="RefSeq" id="WP_315725442.1">
    <property type="nucleotide sequence ID" value="NZ_JAVUPU010000003.1"/>
</dbReference>
<keyword evidence="3" id="KW-1185">Reference proteome</keyword>
<dbReference type="Proteomes" id="UP001259572">
    <property type="component" value="Unassembled WGS sequence"/>
</dbReference>
<dbReference type="InterPro" id="IPR011008">
    <property type="entry name" value="Dimeric_a/b-barrel"/>
</dbReference>
<comment type="caution">
    <text evidence="2">The sequence shown here is derived from an EMBL/GenBank/DDBJ whole genome shotgun (WGS) entry which is preliminary data.</text>
</comment>
<keyword evidence="2" id="KW-0503">Monooxygenase</keyword>
<keyword evidence="2" id="KW-0560">Oxidoreductase</keyword>
<sequence>MILRIWRGYADPSRPDDYPDHFRNAVVPELGTIAGFVGAELTRQVLPERIIFTVISRWQTMEAVKAFAGEDIGRAVVHPAAAATLAGFDDEVEHHEVIVRS</sequence>